<gene>
    <name evidence="2" type="ORF">GCM10010121_090050</name>
</gene>
<reference evidence="2" key="2">
    <citation type="submission" date="2020-09" db="EMBL/GenBank/DDBJ databases">
        <authorList>
            <person name="Sun Q."/>
            <person name="Ohkuma M."/>
        </authorList>
    </citation>
    <scope>NUCLEOTIDE SEQUENCE</scope>
    <source>
        <strain evidence="2">JCM 3086</strain>
    </source>
</reference>
<feature type="compositionally biased region" description="Polar residues" evidence="1">
    <location>
        <begin position="42"/>
        <end position="56"/>
    </location>
</feature>
<dbReference type="AlphaFoldDB" id="A0A917P7I2"/>
<organism evidence="2 3">
    <name type="scientific">Streptomyces brasiliensis</name>
    <dbReference type="NCBI Taxonomy" id="1954"/>
    <lineage>
        <taxon>Bacteria</taxon>
        <taxon>Bacillati</taxon>
        <taxon>Actinomycetota</taxon>
        <taxon>Actinomycetes</taxon>
        <taxon>Kitasatosporales</taxon>
        <taxon>Streptomycetaceae</taxon>
        <taxon>Streptomyces</taxon>
    </lineage>
</organism>
<proteinExistence type="predicted"/>
<keyword evidence="3" id="KW-1185">Reference proteome</keyword>
<dbReference type="EMBL" id="BMQA01000085">
    <property type="protein sequence ID" value="GGJ65408.1"/>
    <property type="molecule type" value="Genomic_DNA"/>
</dbReference>
<evidence type="ECO:0000313" key="3">
    <source>
        <dbReference type="Proteomes" id="UP000657574"/>
    </source>
</evidence>
<evidence type="ECO:0000313" key="2">
    <source>
        <dbReference type="EMBL" id="GGJ65408.1"/>
    </source>
</evidence>
<comment type="caution">
    <text evidence="2">The sequence shown here is derived from an EMBL/GenBank/DDBJ whole genome shotgun (WGS) entry which is preliminary data.</text>
</comment>
<reference evidence="2" key="1">
    <citation type="journal article" date="2014" name="Int. J. Syst. Evol. Microbiol.">
        <title>Complete genome sequence of Corynebacterium casei LMG S-19264T (=DSM 44701T), isolated from a smear-ripened cheese.</title>
        <authorList>
            <consortium name="US DOE Joint Genome Institute (JGI-PGF)"/>
            <person name="Walter F."/>
            <person name="Albersmeier A."/>
            <person name="Kalinowski J."/>
            <person name="Ruckert C."/>
        </authorList>
    </citation>
    <scope>NUCLEOTIDE SEQUENCE</scope>
    <source>
        <strain evidence="2">JCM 3086</strain>
    </source>
</reference>
<evidence type="ECO:0000256" key="1">
    <source>
        <dbReference type="SAM" id="MobiDB-lite"/>
    </source>
</evidence>
<dbReference type="Proteomes" id="UP000657574">
    <property type="component" value="Unassembled WGS sequence"/>
</dbReference>
<feature type="region of interest" description="Disordered" evidence="1">
    <location>
        <begin position="21"/>
        <end position="63"/>
    </location>
</feature>
<protein>
    <submittedName>
        <fullName evidence="2">Uncharacterized protein</fullName>
    </submittedName>
</protein>
<sequence length="63" mass="6716">MGTCSYATPSTGRACLEVSHTRYSRGSTPSDGPSFAHMGRPTTVTTPDTALSPTSLNKKRTQR</sequence>
<name>A0A917P7I2_9ACTN</name>
<accession>A0A917P7I2</accession>